<evidence type="ECO:0000313" key="1">
    <source>
        <dbReference type="EMBL" id="KAJ1206421.1"/>
    </source>
</evidence>
<proteinExistence type="predicted"/>
<keyword evidence="2" id="KW-1185">Reference proteome</keyword>
<dbReference type="Proteomes" id="UP001066276">
    <property type="component" value="Chromosome 1_2"/>
</dbReference>
<protein>
    <submittedName>
        <fullName evidence="1">Uncharacterized protein</fullName>
    </submittedName>
</protein>
<dbReference type="EMBL" id="JANPWB010000002">
    <property type="protein sequence ID" value="KAJ1206421.1"/>
    <property type="molecule type" value="Genomic_DNA"/>
</dbReference>
<organism evidence="1 2">
    <name type="scientific">Pleurodeles waltl</name>
    <name type="common">Iberian ribbed newt</name>
    <dbReference type="NCBI Taxonomy" id="8319"/>
    <lineage>
        <taxon>Eukaryota</taxon>
        <taxon>Metazoa</taxon>
        <taxon>Chordata</taxon>
        <taxon>Craniata</taxon>
        <taxon>Vertebrata</taxon>
        <taxon>Euteleostomi</taxon>
        <taxon>Amphibia</taxon>
        <taxon>Batrachia</taxon>
        <taxon>Caudata</taxon>
        <taxon>Salamandroidea</taxon>
        <taxon>Salamandridae</taxon>
        <taxon>Pleurodelinae</taxon>
        <taxon>Pleurodeles</taxon>
    </lineage>
</organism>
<comment type="caution">
    <text evidence="1">The sequence shown here is derived from an EMBL/GenBank/DDBJ whole genome shotgun (WGS) entry which is preliminary data.</text>
</comment>
<evidence type="ECO:0000313" key="2">
    <source>
        <dbReference type="Proteomes" id="UP001066276"/>
    </source>
</evidence>
<accession>A0AAV7W0C8</accession>
<dbReference type="AlphaFoldDB" id="A0AAV7W0C8"/>
<feature type="non-terminal residue" evidence="1">
    <location>
        <position position="1"/>
    </location>
</feature>
<reference evidence="1" key="1">
    <citation type="journal article" date="2022" name="bioRxiv">
        <title>Sequencing and chromosome-scale assembly of the giantPleurodeles waltlgenome.</title>
        <authorList>
            <person name="Brown T."/>
            <person name="Elewa A."/>
            <person name="Iarovenko S."/>
            <person name="Subramanian E."/>
            <person name="Araus A.J."/>
            <person name="Petzold A."/>
            <person name="Susuki M."/>
            <person name="Suzuki K.-i.T."/>
            <person name="Hayashi T."/>
            <person name="Toyoda A."/>
            <person name="Oliveira C."/>
            <person name="Osipova E."/>
            <person name="Leigh N.D."/>
            <person name="Simon A."/>
            <person name="Yun M.H."/>
        </authorList>
    </citation>
    <scope>NUCLEOTIDE SEQUENCE</scope>
    <source>
        <strain evidence="1">20211129_DDA</strain>
        <tissue evidence="1">Liver</tissue>
    </source>
</reference>
<feature type="non-terminal residue" evidence="1">
    <location>
        <position position="59"/>
    </location>
</feature>
<gene>
    <name evidence="1" type="ORF">NDU88_001826</name>
</gene>
<name>A0AAV7W0C8_PLEWA</name>
<sequence>LPSIFRGSRKTMNTIADIFRDNSPHPCRGASKIPVFHPEKRNLNLPRAPKPLKQKRGRF</sequence>